<keyword evidence="2" id="KW-1133">Transmembrane helix</keyword>
<evidence type="ECO:0000256" key="1">
    <source>
        <dbReference type="SAM" id="MobiDB-lite"/>
    </source>
</evidence>
<accession>A0A8I0AHF5</accession>
<comment type="caution">
    <text evidence="3">The sequence shown here is derived from an EMBL/GenBank/DDBJ whole genome shotgun (WGS) entry which is preliminary data.</text>
</comment>
<dbReference type="EMBL" id="JACOOT010000039">
    <property type="protein sequence ID" value="MBC5652647.1"/>
    <property type="molecule type" value="Genomic_DNA"/>
</dbReference>
<keyword evidence="2" id="KW-0812">Transmembrane</keyword>
<gene>
    <name evidence="3" type="ORF">H8S54_16430</name>
</gene>
<proteinExistence type="predicted"/>
<dbReference type="RefSeq" id="WP_173768204.1">
    <property type="nucleotide sequence ID" value="NZ_JACOOT010000039.1"/>
</dbReference>
<name>A0A8I0AHF5_9FIRM</name>
<evidence type="ECO:0000313" key="4">
    <source>
        <dbReference type="Proteomes" id="UP000652847"/>
    </source>
</evidence>
<organism evidence="3 4">
    <name type="scientific">Blautia segnis</name>
    <dbReference type="NCBI Taxonomy" id="2763030"/>
    <lineage>
        <taxon>Bacteria</taxon>
        <taxon>Bacillati</taxon>
        <taxon>Bacillota</taxon>
        <taxon>Clostridia</taxon>
        <taxon>Lachnospirales</taxon>
        <taxon>Lachnospiraceae</taxon>
        <taxon>Blautia</taxon>
    </lineage>
</organism>
<feature type="region of interest" description="Disordered" evidence="1">
    <location>
        <begin position="1"/>
        <end position="34"/>
    </location>
</feature>
<keyword evidence="2" id="KW-0472">Membrane</keyword>
<feature type="compositionally biased region" description="Basic and acidic residues" evidence="1">
    <location>
        <begin position="18"/>
        <end position="34"/>
    </location>
</feature>
<dbReference type="Proteomes" id="UP000652847">
    <property type="component" value="Unassembled WGS sequence"/>
</dbReference>
<dbReference type="AlphaFoldDB" id="A0A8I0AHF5"/>
<sequence>MAEEKNQKPASTPEQPDLEAHSDDNKTENNETTEKITRYKKQAARSFVLAFTTLIAIIAVCIAWFVSNTKVTMTGTSISAENTVPFELASAGERQKPELSQGKLSEGSNENNYSNYIDYKTGTTYPLNGKTLYTGSSSLAWRLNGQQKFYPGASGELEFYFIPKQDGLKKITFQINLTGYKEGNGNNLSLVENHVWENLIQGHILIFTGLDANNTKGYSGWLGEINESSNELINELTINASDIKNSASDTAVFEKNMPYKVILYWKWPKEFRNYVYNDRTGKGDLFTDTSEADYKKLLKFVNAQVPANEAYGAKNTSKLFYSAKTYSSGFSGAENSIDINMSDEIFESCTNYYNLADEYIGKNAQYIYVELNAEQ</sequence>
<reference evidence="3 4" key="1">
    <citation type="submission" date="2020-08" db="EMBL/GenBank/DDBJ databases">
        <title>Genome public.</title>
        <authorList>
            <person name="Liu C."/>
            <person name="Sun Q."/>
        </authorList>
    </citation>
    <scope>NUCLEOTIDE SEQUENCE [LARGE SCALE GENOMIC DNA]</scope>
    <source>
        <strain evidence="3 4">BX17</strain>
    </source>
</reference>
<keyword evidence="4" id="KW-1185">Reference proteome</keyword>
<evidence type="ECO:0000256" key="2">
    <source>
        <dbReference type="SAM" id="Phobius"/>
    </source>
</evidence>
<protein>
    <submittedName>
        <fullName evidence="3">Uncharacterized protein</fullName>
    </submittedName>
</protein>
<feature type="transmembrane region" description="Helical" evidence="2">
    <location>
        <begin position="47"/>
        <end position="66"/>
    </location>
</feature>
<evidence type="ECO:0000313" key="3">
    <source>
        <dbReference type="EMBL" id="MBC5652647.1"/>
    </source>
</evidence>